<dbReference type="Proteomes" id="UP000829398">
    <property type="component" value="Chromosome 8"/>
</dbReference>
<reference evidence="2" key="1">
    <citation type="journal article" date="2023" name="Hortic. Res.">
        <title>A chromosome-level phased genome enabling allele-level studies in sweet orange: a case study on citrus Huanglongbing tolerance.</title>
        <authorList>
            <person name="Wu B."/>
            <person name="Yu Q."/>
            <person name="Deng Z."/>
            <person name="Duan Y."/>
            <person name="Luo F."/>
            <person name="Gmitter F. Jr."/>
        </authorList>
    </citation>
    <scope>NUCLEOTIDE SEQUENCE [LARGE SCALE GENOMIC DNA]</scope>
    <source>
        <strain evidence="2">cv. Valencia</strain>
    </source>
</reference>
<evidence type="ECO:0000313" key="1">
    <source>
        <dbReference type="EMBL" id="KAH9700232.1"/>
    </source>
</evidence>
<keyword evidence="2" id="KW-1185">Reference proteome</keyword>
<evidence type="ECO:0000313" key="2">
    <source>
        <dbReference type="Proteomes" id="UP000829398"/>
    </source>
</evidence>
<comment type="caution">
    <text evidence="1">The sequence shown here is derived from an EMBL/GenBank/DDBJ whole genome shotgun (WGS) entry which is preliminary data.</text>
</comment>
<protein>
    <submittedName>
        <fullName evidence="1">Prolylcarboxypeptidase-like protein</fullName>
    </submittedName>
</protein>
<dbReference type="EMBL" id="CM039177">
    <property type="protein sequence ID" value="KAH9700232.1"/>
    <property type="molecule type" value="Genomic_DNA"/>
</dbReference>
<name>A0ACB8IT09_CITSI</name>
<gene>
    <name evidence="1" type="ORF">KPL71_024626</name>
</gene>
<organism evidence="1 2">
    <name type="scientific">Citrus sinensis</name>
    <name type="common">Sweet orange</name>
    <name type="synonym">Citrus aurantium var. sinensis</name>
    <dbReference type="NCBI Taxonomy" id="2711"/>
    <lineage>
        <taxon>Eukaryota</taxon>
        <taxon>Viridiplantae</taxon>
        <taxon>Streptophyta</taxon>
        <taxon>Embryophyta</taxon>
        <taxon>Tracheophyta</taxon>
        <taxon>Spermatophyta</taxon>
        <taxon>Magnoliopsida</taxon>
        <taxon>eudicotyledons</taxon>
        <taxon>Gunneridae</taxon>
        <taxon>Pentapetalae</taxon>
        <taxon>rosids</taxon>
        <taxon>malvids</taxon>
        <taxon>Sapindales</taxon>
        <taxon>Rutaceae</taxon>
        <taxon>Aurantioideae</taxon>
        <taxon>Citrus</taxon>
    </lineage>
</organism>
<sequence length="521" mass="59133">MNSSKASPQWLLLAIFISSALYNVNGFWFKLPRTSLSRGLREHYPRILEQNIPDGFETFFYNQTIDHFNYRPESFTTFRQRYLIYSKHWGGGQAPILAFMGAEEPIDDDLKAIGFLTENSERLKALVVFMEHRYYGQSVPFGSRSEALNNTNNRGYFNSAQALADYAEILLHIKKTHDATYSPVIVVGGSYGGELATWFRLKYPHIALGALASSAPVLYYEDITPHNAYYSIVTKNYRDTSETCYQTILKSWAEIQRVGELPDGASILSRQFKTCTPLRNENELRDALAGMYASTSQYGRPPENPIEKFCSAVDRATACGNDSLCKIAAAVFAQKGDRPCYINKPKNRTETDEGWPWQSCSEMVVPMSIDEKTMLRPVNLFNLTEVIDQCQQEYGVPPRPNWITTYYGGHLIINFGLLHFCEKLQDIKLTLQRSTGNIIFSNGLRDPYSAGGVLKNISDNIIALPTVNGSHCLDIVKSNKTSDPDWLVQQRKTEVEIIKGWIAKYYADLKAINKWIPFKLQ</sequence>
<proteinExistence type="predicted"/>
<accession>A0ACB8IT09</accession>